<dbReference type="RefSeq" id="WP_090148552.1">
    <property type="nucleotide sequence ID" value="NZ_FNAN01000005.1"/>
</dbReference>
<gene>
    <name evidence="1" type="ORF">SAMN04487996_10578</name>
</gene>
<dbReference type="InterPro" id="IPR047114">
    <property type="entry name" value="YciF"/>
</dbReference>
<keyword evidence="2" id="KW-1185">Reference proteome</keyword>
<name>A0A1G7D235_9BACT</name>
<dbReference type="PANTHER" id="PTHR30565:SF9">
    <property type="entry name" value="PROTEIN YCIF"/>
    <property type="match status" value="1"/>
</dbReference>
<dbReference type="Gene3D" id="1.20.1260.10">
    <property type="match status" value="1"/>
</dbReference>
<organism evidence="1 2">
    <name type="scientific">Dyadobacter soli</name>
    <dbReference type="NCBI Taxonomy" id="659014"/>
    <lineage>
        <taxon>Bacteria</taxon>
        <taxon>Pseudomonadati</taxon>
        <taxon>Bacteroidota</taxon>
        <taxon>Cytophagia</taxon>
        <taxon>Cytophagales</taxon>
        <taxon>Spirosomataceae</taxon>
        <taxon>Dyadobacter</taxon>
    </lineage>
</organism>
<dbReference type="SUPFAM" id="SSF47240">
    <property type="entry name" value="Ferritin-like"/>
    <property type="match status" value="1"/>
</dbReference>
<accession>A0A1G7D235</accession>
<reference evidence="2" key="1">
    <citation type="submission" date="2016-10" db="EMBL/GenBank/DDBJ databases">
        <authorList>
            <person name="Varghese N."/>
            <person name="Submissions S."/>
        </authorList>
    </citation>
    <scope>NUCLEOTIDE SEQUENCE [LARGE SCALE GENOMIC DNA]</scope>
    <source>
        <strain evidence="2">DSM 25329</strain>
    </source>
</reference>
<protein>
    <submittedName>
        <fullName evidence="1">Ferritin-like metal-binding protein YciE</fullName>
    </submittedName>
</protein>
<proteinExistence type="predicted"/>
<evidence type="ECO:0000313" key="1">
    <source>
        <dbReference type="EMBL" id="SDE44986.1"/>
    </source>
</evidence>
<dbReference type="AlphaFoldDB" id="A0A1G7D235"/>
<dbReference type="Pfam" id="PF05974">
    <property type="entry name" value="DUF892"/>
    <property type="match status" value="1"/>
</dbReference>
<dbReference type="OrthoDB" id="9795056at2"/>
<dbReference type="PANTHER" id="PTHR30565">
    <property type="entry name" value="PROTEIN YCIF"/>
    <property type="match status" value="1"/>
</dbReference>
<sequence>MKKETNSEPKFKTKTSTTAEPALYELFLDCLRDIYWAENHLVKTLPKMSQAASSKQLVTAIEQHLAQTVEQVSRLEQIFGLLEQKAIAKKCDAMEGITKEGEGVIESTDAGTATRDVGIILSSQKVEHYEIASYLGLIQLATTLGLEQVADILNETLAEEQASDELLASIAENDIIYQASQEA</sequence>
<dbReference type="InterPro" id="IPR009078">
    <property type="entry name" value="Ferritin-like_SF"/>
</dbReference>
<dbReference type="InterPro" id="IPR010287">
    <property type="entry name" value="DUF892_YciF-like"/>
</dbReference>
<evidence type="ECO:0000313" key="2">
    <source>
        <dbReference type="Proteomes" id="UP000198748"/>
    </source>
</evidence>
<dbReference type="STRING" id="659014.SAMN04487996_10578"/>
<dbReference type="Proteomes" id="UP000198748">
    <property type="component" value="Unassembled WGS sequence"/>
</dbReference>
<dbReference type="EMBL" id="FNAN01000005">
    <property type="protein sequence ID" value="SDE44986.1"/>
    <property type="molecule type" value="Genomic_DNA"/>
</dbReference>
<dbReference type="CDD" id="cd07909">
    <property type="entry name" value="YciF"/>
    <property type="match status" value="1"/>
</dbReference>
<dbReference type="InterPro" id="IPR012347">
    <property type="entry name" value="Ferritin-like"/>
</dbReference>